<keyword evidence="3" id="KW-1185">Reference proteome</keyword>
<feature type="compositionally biased region" description="Low complexity" evidence="1">
    <location>
        <begin position="1002"/>
        <end position="1015"/>
    </location>
</feature>
<feature type="compositionally biased region" description="Basic residues" evidence="1">
    <location>
        <begin position="1076"/>
        <end position="1088"/>
    </location>
</feature>
<feature type="region of interest" description="Disordered" evidence="1">
    <location>
        <begin position="1286"/>
        <end position="1308"/>
    </location>
</feature>
<feature type="region of interest" description="Disordered" evidence="1">
    <location>
        <begin position="1170"/>
        <end position="1248"/>
    </location>
</feature>
<gene>
    <name evidence="2" type="ORF">Vafri_20722</name>
</gene>
<sequence>MWRTRGPRPCRGLRFCSTSRIIIRRAVKSQLHDGLVGADPSSSHVDQSRSGLGLQVSVQHLPPRPQEIQHALPLHGSASAREVVDLPTLHIQERQAAGDCGECSCDSEPSTSARIGDSRLGNRRWWNQHSMNSRDAAAITRRITHTQSTCELQAVVRQYHPRLNPIHISAAIVKLAKLSAGERGRQRLRQGLRSRPGQPQQWVEPMGQRVRVLAPGSTAPSEQDRALGQHPRGLASPPGPILDAEDRPAPSTANADALLQDNGRRGHSPWEEGQLSSSSRRSSSNSSVSMSSYSSDSGVDARGSDSQGQNLHGPHDQCDIHGSYPSSPGRSAAAPSQLHADIPNAQLRSDQSALGPSALLADLVSGFLTQLPHYTARQYANVVWALGSLGSRDHPELLQAAATQLQAQGGAKLFAAPPQELSNLALGLAKLGYREVSLWAAIIAAGKARLHDFKPQELHNLAWAVAAASQDRSMISAAVQAALPQLRHFNASGLSNLLWACATAQCHCEELFDSAAAALMALPPEAVNYQDIANTAWACAKLQHNHPQLMAHLARLLLAAARASGGSRLRTAATQELVNTLWAFAVLPLPLSLPVSLGTLDGQQLRGPSDNPWAEAAGAAVGGIATAGVGSSSDAVRETRVLGLDFGGDLEGGVDPVEGQHRPNDPGRYGHWAAASQRPNTLTRPSSTAGLNDALTPTEASSTQAHASSSTRGASSWGGGDSGSESRSGSGLLESTVQLLVSEVCRRADLTPQGVANALWACARLQPCPLPPAALESLLNAAMRCCGRMKDQEIANTLWAVSELRNAGLYVSYDAVEVIFAAACGATRLDAMSPAGLAQLVQAAVALRRVSTGEMDVLAQHVLGRLRELGPMELCVVAAAVAEAVRIAKYCNPILLNGLANAAVACVGELCPQGISTLLWSFARAKHYHGPLTTIMCRAAKPRLREFSDMEIANLIWALAVLKCQDRQLLVQAARVLVERVRLRRHRRPAGIRRQDALARAQGSSSQWQQQQHQQQEQHGEDLHQRFVSSADQAATNGEVEKDEDGGQQTHQHQHGEEQYAQLLDEQTDIALALASHRHQQRRRRQHQHQQQQRQSRESEALLVEAASATHRQAQATSYGGGDGGEELTESKLWHRAGWEGHGKQHAVGEPHAVSGVTINTVSATLIPAVGDGDGESNSSRSSSTLPATLAVLPPTSPPPPEASDESLPEPRLRLRRLTSLHHNDDVDLALQPRRPPPRDGCGDAVDARRRGSIGTVGAAAATVPRCTVSLDAGGGSGGAGVLPQRAASSTDDAHGGTHFSGDGGTGPTPCDHAKSMAKLLWSYAKCSLYNQSLFRLLVQELQPVLPHTSPHELALSLWAVACHGHRCPEFLDAAAVLLLRGRLRHLCAWDASVVAWAYAKLGHQHRGLFEALQEHARAVVPKYNNPCLLRLAWACAEVEVPLKEDLVRRVVVLKHEARRRVEVPSTYDGADGEVSAAADAARVD</sequence>
<dbReference type="GO" id="GO:0044528">
    <property type="term" value="P:regulation of mitochondrial mRNA stability"/>
    <property type="evidence" value="ECO:0007669"/>
    <property type="project" value="TreeGrafter"/>
</dbReference>
<protein>
    <recommendedName>
        <fullName evidence="4">RAP domain-containing protein</fullName>
    </recommendedName>
</protein>
<feature type="compositionally biased region" description="Polar residues" evidence="1">
    <location>
        <begin position="677"/>
        <end position="690"/>
    </location>
</feature>
<dbReference type="GO" id="GO:0005759">
    <property type="term" value="C:mitochondrial matrix"/>
    <property type="evidence" value="ECO:0007669"/>
    <property type="project" value="TreeGrafter"/>
</dbReference>
<dbReference type="EMBL" id="BNCO01000096">
    <property type="protein sequence ID" value="GIL67319.1"/>
    <property type="molecule type" value="Genomic_DNA"/>
</dbReference>
<feature type="region of interest" description="Disordered" evidence="1">
    <location>
        <begin position="187"/>
        <end position="336"/>
    </location>
</feature>
<feature type="region of interest" description="Disordered" evidence="1">
    <location>
        <begin position="647"/>
        <end position="730"/>
    </location>
</feature>
<feature type="compositionally biased region" description="Low complexity" evidence="1">
    <location>
        <begin position="276"/>
        <end position="297"/>
    </location>
</feature>
<dbReference type="GO" id="GO:0035770">
    <property type="term" value="C:ribonucleoprotein granule"/>
    <property type="evidence" value="ECO:0007669"/>
    <property type="project" value="TreeGrafter"/>
</dbReference>
<feature type="region of interest" description="Disordered" evidence="1">
    <location>
        <begin position="1109"/>
        <end position="1128"/>
    </location>
</feature>
<evidence type="ECO:0000256" key="1">
    <source>
        <dbReference type="SAM" id="MobiDB-lite"/>
    </source>
</evidence>
<evidence type="ECO:0000313" key="2">
    <source>
        <dbReference type="EMBL" id="GIL67319.1"/>
    </source>
</evidence>
<feature type="compositionally biased region" description="Low complexity" evidence="1">
    <location>
        <begin position="1177"/>
        <end position="1194"/>
    </location>
</feature>
<dbReference type="PANTHER" id="PTHR21228:SF40">
    <property type="entry name" value="LD45607P"/>
    <property type="match status" value="1"/>
</dbReference>
<organism evidence="2 3">
    <name type="scientific">Volvox africanus</name>
    <dbReference type="NCBI Taxonomy" id="51714"/>
    <lineage>
        <taxon>Eukaryota</taxon>
        <taxon>Viridiplantae</taxon>
        <taxon>Chlorophyta</taxon>
        <taxon>core chlorophytes</taxon>
        <taxon>Chlorophyceae</taxon>
        <taxon>CS clade</taxon>
        <taxon>Chlamydomonadales</taxon>
        <taxon>Volvocaceae</taxon>
        <taxon>Volvox</taxon>
    </lineage>
</organism>
<reference evidence="2" key="1">
    <citation type="journal article" date="2021" name="Proc. Natl. Acad. Sci. U.S.A.">
        <title>Three genomes in the algal genus Volvox reveal the fate of a haploid sex-determining region after a transition to homothallism.</title>
        <authorList>
            <person name="Yamamoto K."/>
            <person name="Hamaji T."/>
            <person name="Kawai-Toyooka H."/>
            <person name="Matsuzaki R."/>
            <person name="Takahashi F."/>
            <person name="Nishimura Y."/>
            <person name="Kawachi M."/>
            <person name="Noguchi H."/>
            <person name="Minakuchi Y."/>
            <person name="Umen J.G."/>
            <person name="Toyoda A."/>
            <person name="Nozaki H."/>
        </authorList>
    </citation>
    <scope>NUCLEOTIDE SEQUENCE</scope>
    <source>
        <strain evidence="2">NIES-3780</strain>
    </source>
</reference>
<dbReference type="GO" id="GO:1901259">
    <property type="term" value="P:chloroplast rRNA processing"/>
    <property type="evidence" value="ECO:0007669"/>
    <property type="project" value="TreeGrafter"/>
</dbReference>
<feature type="compositionally biased region" description="Basic and acidic residues" evidence="1">
    <location>
        <begin position="1237"/>
        <end position="1248"/>
    </location>
</feature>
<evidence type="ECO:0008006" key="4">
    <source>
        <dbReference type="Google" id="ProtNLM"/>
    </source>
</evidence>
<feature type="compositionally biased region" description="Low complexity" evidence="1">
    <location>
        <begin position="698"/>
        <end position="715"/>
    </location>
</feature>
<dbReference type="Proteomes" id="UP000747399">
    <property type="component" value="Unassembled WGS sequence"/>
</dbReference>
<accession>A0A8J4F9V1</accession>
<feature type="region of interest" description="Disordered" evidence="1">
    <location>
        <begin position="992"/>
        <end position="1022"/>
    </location>
</feature>
<comment type="caution">
    <text evidence="2">The sequence shown here is derived from an EMBL/GenBank/DDBJ whole genome shotgun (WGS) entry which is preliminary data.</text>
</comment>
<dbReference type="PANTHER" id="PTHR21228">
    <property type="entry name" value="FAST LEU-RICH DOMAIN-CONTAINING"/>
    <property type="match status" value="1"/>
</dbReference>
<feature type="region of interest" description="Disordered" evidence="1">
    <location>
        <begin position="1076"/>
        <end position="1100"/>
    </location>
</feature>
<dbReference type="GO" id="GO:0003723">
    <property type="term" value="F:RNA binding"/>
    <property type="evidence" value="ECO:0007669"/>
    <property type="project" value="TreeGrafter"/>
</dbReference>
<evidence type="ECO:0000313" key="3">
    <source>
        <dbReference type="Proteomes" id="UP000747399"/>
    </source>
</evidence>
<proteinExistence type="predicted"/>
<dbReference type="GO" id="GO:0009507">
    <property type="term" value="C:chloroplast"/>
    <property type="evidence" value="ECO:0007669"/>
    <property type="project" value="GOC"/>
</dbReference>
<feature type="compositionally biased region" description="Low complexity" evidence="1">
    <location>
        <begin position="323"/>
        <end position="336"/>
    </location>
</feature>
<feature type="region of interest" description="Disordered" evidence="1">
    <location>
        <begin position="1037"/>
        <end position="1057"/>
    </location>
</feature>
<dbReference type="GO" id="GO:0000963">
    <property type="term" value="P:mitochondrial RNA processing"/>
    <property type="evidence" value="ECO:0007669"/>
    <property type="project" value="TreeGrafter"/>
</dbReference>
<dbReference type="InterPro" id="IPR050870">
    <property type="entry name" value="FAST_kinase"/>
</dbReference>
<name>A0A8J4F9V1_9CHLO</name>